<dbReference type="InterPro" id="IPR001199">
    <property type="entry name" value="Cyt_B5-like_heme/steroid-bd"/>
</dbReference>
<dbReference type="FunFam" id="3.10.120.10:FF:000002">
    <property type="entry name" value="Cytochrome b5 type B"/>
    <property type="match status" value="1"/>
</dbReference>
<evidence type="ECO:0000313" key="16">
    <source>
        <dbReference type="Proteomes" id="UP000187013"/>
    </source>
</evidence>
<evidence type="ECO:0000256" key="8">
    <source>
        <dbReference type="ARBA" id="ARBA00022982"/>
    </source>
</evidence>
<evidence type="ECO:0000256" key="5">
    <source>
        <dbReference type="ARBA" id="ARBA00022723"/>
    </source>
</evidence>
<evidence type="ECO:0000256" key="4">
    <source>
        <dbReference type="ARBA" id="ARBA00022692"/>
    </source>
</evidence>
<keyword evidence="4 13" id="KW-0812">Transmembrane</keyword>
<dbReference type="PROSITE" id="PS50255">
    <property type="entry name" value="CYTOCHROME_B5_2"/>
    <property type="match status" value="1"/>
</dbReference>
<evidence type="ECO:0000256" key="11">
    <source>
        <dbReference type="ARBA" id="ARBA00037877"/>
    </source>
</evidence>
<dbReference type="Pfam" id="PF00173">
    <property type="entry name" value="Cyt-b5"/>
    <property type="match status" value="1"/>
</dbReference>
<dbReference type="Gene3D" id="3.10.120.10">
    <property type="entry name" value="Cytochrome b5-like heme/steroid binding domain"/>
    <property type="match status" value="1"/>
</dbReference>
<comment type="subcellular location">
    <subcellularLocation>
        <location evidence="1">Endoplasmic reticulum membrane</location>
        <topology evidence="1">Single-pass membrane protein</topology>
        <orientation evidence="1">Cytoplasmic side</orientation>
    </subcellularLocation>
    <subcellularLocation>
        <location evidence="11">Microsome membrane</location>
        <topology evidence="11">Single-pass membrane protein</topology>
        <orientation evidence="11">Cytoplasmic side</orientation>
    </subcellularLocation>
</comment>
<evidence type="ECO:0000256" key="1">
    <source>
        <dbReference type="ARBA" id="ARBA00004131"/>
    </source>
</evidence>
<comment type="caution">
    <text evidence="15">The sequence shown here is derived from an EMBL/GenBank/DDBJ whole genome shotgun (WGS) entry which is preliminary data.</text>
</comment>
<evidence type="ECO:0000256" key="12">
    <source>
        <dbReference type="ARBA" id="ARBA00038168"/>
    </source>
</evidence>
<keyword evidence="13" id="KW-1133">Transmembrane helix</keyword>
<keyword evidence="7" id="KW-0492">Microsome</keyword>
<gene>
    <name evidence="15" type="ORF">ZYGR_0H02520</name>
</gene>
<protein>
    <recommendedName>
        <fullName evidence="14">Cytochrome b5 heme-binding domain-containing protein</fullName>
    </recommendedName>
</protein>
<dbReference type="GO" id="GO:0020037">
    <property type="term" value="F:heme binding"/>
    <property type="evidence" value="ECO:0007669"/>
    <property type="project" value="UniProtKB-UniRule"/>
</dbReference>
<evidence type="ECO:0000256" key="6">
    <source>
        <dbReference type="ARBA" id="ARBA00022824"/>
    </source>
</evidence>
<dbReference type="PANTHER" id="PTHR19359:SF150">
    <property type="entry name" value="CYTOCHROME B5"/>
    <property type="match status" value="1"/>
</dbReference>
<dbReference type="Proteomes" id="UP000187013">
    <property type="component" value="Unassembled WGS sequence"/>
</dbReference>
<keyword evidence="10 13" id="KW-0472">Membrane</keyword>
<comment type="similarity">
    <text evidence="12 13">Belongs to the cytochrome b5 family.</text>
</comment>
<dbReference type="GO" id="GO:0005789">
    <property type="term" value="C:endoplasmic reticulum membrane"/>
    <property type="evidence" value="ECO:0007669"/>
    <property type="project" value="UniProtKB-SubCell"/>
</dbReference>
<dbReference type="EMBL" id="BDGX01000008">
    <property type="protein sequence ID" value="GAV47410.1"/>
    <property type="molecule type" value="Genomic_DNA"/>
</dbReference>
<dbReference type="PRINTS" id="PR00363">
    <property type="entry name" value="CYTOCHROMEB5"/>
</dbReference>
<dbReference type="GO" id="GO:0046872">
    <property type="term" value="F:metal ion binding"/>
    <property type="evidence" value="ECO:0007669"/>
    <property type="project" value="UniProtKB-UniRule"/>
</dbReference>
<dbReference type="GO" id="GO:0016126">
    <property type="term" value="P:sterol biosynthetic process"/>
    <property type="evidence" value="ECO:0007669"/>
    <property type="project" value="TreeGrafter"/>
</dbReference>
<keyword evidence="5 13" id="KW-0479">Metal-binding</keyword>
<keyword evidence="6" id="KW-0256">Endoplasmic reticulum</keyword>
<dbReference type="OrthoDB" id="260519at2759"/>
<dbReference type="InterPro" id="IPR036400">
    <property type="entry name" value="Cyt_B5-like_heme/steroid_sf"/>
</dbReference>
<keyword evidence="8" id="KW-0249">Electron transport</keyword>
<proteinExistence type="inferred from homology"/>
<keyword evidence="2" id="KW-0813">Transport</keyword>
<dbReference type="SUPFAM" id="SSF55856">
    <property type="entry name" value="Cytochrome b5-like heme/steroid binding domain"/>
    <property type="match status" value="1"/>
</dbReference>
<evidence type="ECO:0000256" key="2">
    <source>
        <dbReference type="ARBA" id="ARBA00022448"/>
    </source>
</evidence>
<dbReference type="InterPro" id="IPR018506">
    <property type="entry name" value="Cyt_B5_heme-BS"/>
</dbReference>
<feature type="transmembrane region" description="Helical" evidence="13">
    <location>
        <begin position="172"/>
        <end position="190"/>
    </location>
</feature>
<evidence type="ECO:0000256" key="10">
    <source>
        <dbReference type="ARBA" id="ARBA00023136"/>
    </source>
</evidence>
<dbReference type="SMART" id="SM01117">
    <property type="entry name" value="Cyt-b5"/>
    <property type="match status" value="1"/>
</dbReference>
<reference evidence="15 16" key="1">
    <citation type="submission" date="2016-08" db="EMBL/GenBank/DDBJ databases">
        <title>Draft genome sequence of allopolyploid Zygosaccharomyces rouxii.</title>
        <authorList>
            <person name="Watanabe J."/>
            <person name="Uehara K."/>
            <person name="Mogi Y."/>
            <person name="Tsukioka Y."/>
        </authorList>
    </citation>
    <scope>NUCLEOTIDE SEQUENCE [LARGE SCALE GENOMIC DNA]</scope>
    <source>
        <strain evidence="15 16">NBRC 110957</strain>
    </source>
</reference>
<name>A0A1Q2ZV87_ZYGRO</name>
<evidence type="ECO:0000256" key="9">
    <source>
        <dbReference type="ARBA" id="ARBA00023004"/>
    </source>
</evidence>
<evidence type="ECO:0000259" key="14">
    <source>
        <dbReference type="PROSITE" id="PS50255"/>
    </source>
</evidence>
<keyword evidence="9 13" id="KW-0408">Iron</keyword>
<evidence type="ECO:0000313" key="15">
    <source>
        <dbReference type="EMBL" id="GAV47410.1"/>
    </source>
</evidence>
<evidence type="ECO:0000256" key="3">
    <source>
        <dbReference type="ARBA" id="ARBA00022617"/>
    </source>
</evidence>
<dbReference type="AlphaFoldDB" id="A0A1Q2ZV87"/>
<sequence>MVIFFFFLCTMRLMYILPIFSQYFPTFFEQHILPTANYWKYIREIRVSPLYFSHSQSHIQSSFVVEMSKVYTFEQVAEHNTPEDAWLIVDGKVYDVTKFVEDHPGGDEIILDLAGQDGTEAFNDIGHSEDAVNMLKDFIVGSLDPASRPAKSEKVANVAQTSGVTTGGEGNGFLALACAVVFFAVAYYLANMS</sequence>
<dbReference type="PANTHER" id="PTHR19359">
    <property type="entry name" value="CYTOCHROME B5"/>
    <property type="match status" value="1"/>
</dbReference>
<dbReference type="eggNOG" id="KOG0537">
    <property type="taxonomic scope" value="Eukaryota"/>
</dbReference>
<organism evidence="15 16">
    <name type="scientific">Zygosaccharomyces rouxii</name>
    <dbReference type="NCBI Taxonomy" id="4956"/>
    <lineage>
        <taxon>Eukaryota</taxon>
        <taxon>Fungi</taxon>
        <taxon>Dikarya</taxon>
        <taxon>Ascomycota</taxon>
        <taxon>Saccharomycotina</taxon>
        <taxon>Saccharomycetes</taxon>
        <taxon>Saccharomycetales</taxon>
        <taxon>Saccharomycetaceae</taxon>
        <taxon>Zygosaccharomyces</taxon>
    </lineage>
</organism>
<dbReference type="PROSITE" id="PS00191">
    <property type="entry name" value="CYTOCHROME_B5_1"/>
    <property type="match status" value="1"/>
</dbReference>
<evidence type="ECO:0000256" key="13">
    <source>
        <dbReference type="RuleBase" id="RU362121"/>
    </source>
</evidence>
<keyword evidence="3 13" id="KW-0349">Heme</keyword>
<accession>A0A1Q2ZV87</accession>
<evidence type="ECO:0000256" key="7">
    <source>
        <dbReference type="ARBA" id="ARBA00022848"/>
    </source>
</evidence>
<feature type="domain" description="Cytochrome b5 heme-binding" evidence="14">
    <location>
        <begin position="68"/>
        <end position="144"/>
    </location>
</feature>
<dbReference type="InterPro" id="IPR050668">
    <property type="entry name" value="Cytochrome_b5"/>
</dbReference>